<keyword evidence="2" id="KW-1185">Reference proteome</keyword>
<dbReference type="RefSeq" id="WP_146595507.1">
    <property type="nucleotide sequence ID" value="NZ_SJPT01000005.1"/>
</dbReference>
<dbReference type="EMBL" id="SJPT01000005">
    <property type="protein sequence ID" value="TWU22318.1"/>
    <property type="molecule type" value="Genomic_DNA"/>
</dbReference>
<dbReference type="OrthoDB" id="291603at2"/>
<gene>
    <name evidence="1" type="ORF">Pla52o_33740</name>
</gene>
<accession>A0A5C6CDJ2</accession>
<dbReference type="AlphaFoldDB" id="A0A5C6CDJ2"/>
<evidence type="ECO:0000313" key="1">
    <source>
        <dbReference type="EMBL" id="TWU22318.1"/>
    </source>
</evidence>
<sequence length="60" mass="6449">MNAVDDALRLFLLAVTLVVGFFVAGCDHKETLLDVDAPNGGVEVERSTDTGEITVDVDRE</sequence>
<organism evidence="1 2">
    <name type="scientific">Novipirellula galeiformis</name>
    <dbReference type="NCBI Taxonomy" id="2528004"/>
    <lineage>
        <taxon>Bacteria</taxon>
        <taxon>Pseudomonadati</taxon>
        <taxon>Planctomycetota</taxon>
        <taxon>Planctomycetia</taxon>
        <taxon>Pirellulales</taxon>
        <taxon>Pirellulaceae</taxon>
        <taxon>Novipirellula</taxon>
    </lineage>
</organism>
<evidence type="ECO:0000313" key="2">
    <source>
        <dbReference type="Proteomes" id="UP000316304"/>
    </source>
</evidence>
<name>A0A5C6CDJ2_9BACT</name>
<dbReference type="Proteomes" id="UP000316304">
    <property type="component" value="Unassembled WGS sequence"/>
</dbReference>
<proteinExistence type="predicted"/>
<protein>
    <submittedName>
        <fullName evidence="1">Uncharacterized protein</fullName>
    </submittedName>
</protein>
<reference evidence="1 2" key="1">
    <citation type="submission" date="2019-02" db="EMBL/GenBank/DDBJ databases">
        <title>Deep-cultivation of Planctomycetes and their phenomic and genomic characterization uncovers novel biology.</title>
        <authorList>
            <person name="Wiegand S."/>
            <person name="Jogler M."/>
            <person name="Boedeker C."/>
            <person name="Pinto D."/>
            <person name="Vollmers J."/>
            <person name="Rivas-Marin E."/>
            <person name="Kohn T."/>
            <person name="Peeters S.H."/>
            <person name="Heuer A."/>
            <person name="Rast P."/>
            <person name="Oberbeckmann S."/>
            <person name="Bunk B."/>
            <person name="Jeske O."/>
            <person name="Meyerdierks A."/>
            <person name="Storesund J.E."/>
            <person name="Kallscheuer N."/>
            <person name="Luecker S."/>
            <person name="Lage O.M."/>
            <person name="Pohl T."/>
            <person name="Merkel B.J."/>
            <person name="Hornburger P."/>
            <person name="Mueller R.-W."/>
            <person name="Bruemmer F."/>
            <person name="Labrenz M."/>
            <person name="Spormann A.M."/>
            <person name="Op Den Camp H."/>
            <person name="Overmann J."/>
            <person name="Amann R."/>
            <person name="Jetten M.S.M."/>
            <person name="Mascher T."/>
            <person name="Medema M.H."/>
            <person name="Devos D.P."/>
            <person name="Kaster A.-K."/>
            <person name="Ovreas L."/>
            <person name="Rohde M."/>
            <person name="Galperin M.Y."/>
            <person name="Jogler C."/>
        </authorList>
    </citation>
    <scope>NUCLEOTIDE SEQUENCE [LARGE SCALE GENOMIC DNA]</scope>
    <source>
        <strain evidence="1 2">Pla52o</strain>
    </source>
</reference>
<comment type="caution">
    <text evidence="1">The sequence shown here is derived from an EMBL/GenBank/DDBJ whole genome shotgun (WGS) entry which is preliminary data.</text>
</comment>